<evidence type="ECO:0000313" key="1">
    <source>
        <dbReference type="EMBL" id="AXG78317.1"/>
    </source>
</evidence>
<dbReference type="KEGG" id="spad:DVK44_12015"/>
<dbReference type="Proteomes" id="UP000253868">
    <property type="component" value="Chromosome"/>
</dbReference>
<sequence>MVDVDWAQTHDCCFDTDRVPKLLEQVERTEQADQVEQAQRGSDAEAWQELGYRLVLEHDLVSPASFAALPTLVRLAHNNTNARRLAGEIMERAAGQHGCDELLAERADAVMGFRELLDSHLRSRPADYLAAFRALLAVEKQYHWASVLGDFTDDFFHVGCPHCAVEVTVAVGCHGHYSAIRDWHLGDVGRRTLRPACAEELSGTGRWMHRIAVRDGEDVLADGILHLFGKAECPRCMSVFTIADEYASANLPALR</sequence>
<dbReference type="OrthoDB" id="796912at2"/>
<organism evidence="1 2">
    <name type="scientific">Streptomyces paludis</name>
    <dbReference type="NCBI Taxonomy" id="2282738"/>
    <lineage>
        <taxon>Bacteria</taxon>
        <taxon>Bacillati</taxon>
        <taxon>Actinomycetota</taxon>
        <taxon>Actinomycetes</taxon>
        <taxon>Kitasatosporales</taxon>
        <taxon>Streptomycetaceae</taxon>
        <taxon>Streptomyces</taxon>
    </lineage>
</organism>
<evidence type="ECO:0000313" key="2">
    <source>
        <dbReference type="Proteomes" id="UP000253868"/>
    </source>
</evidence>
<reference evidence="2" key="1">
    <citation type="submission" date="2018-07" db="EMBL/GenBank/DDBJ databases">
        <authorList>
            <person name="Zhao J."/>
        </authorList>
    </citation>
    <scope>NUCLEOTIDE SEQUENCE [LARGE SCALE GENOMIC DNA]</scope>
    <source>
        <strain evidence="2">GSSD-12</strain>
    </source>
</reference>
<dbReference type="EMBL" id="CP031194">
    <property type="protein sequence ID" value="AXG78317.1"/>
    <property type="molecule type" value="Genomic_DNA"/>
</dbReference>
<dbReference type="AlphaFoldDB" id="A0A345HNP3"/>
<proteinExistence type="predicted"/>
<protein>
    <submittedName>
        <fullName evidence="1">Uncharacterized protein</fullName>
    </submittedName>
</protein>
<gene>
    <name evidence="1" type="ORF">DVK44_12015</name>
</gene>
<accession>A0A345HNP3</accession>
<keyword evidence="2" id="KW-1185">Reference proteome</keyword>
<name>A0A345HNP3_9ACTN</name>